<accession>A0A1G9THA6</accession>
<feature type="region of interest" description="Disordered" evidence="1">
    <location>
        <begin position="432"/>
        <end position="481"/>
    </location>
</feature>
<sequence>MEPENNKNNPSARAQEEYEKDLPIKHALERYLAAIRSIGTTANITLPHIAKWWISEVEKSRKNIEKHLPEKTEDNDWPKRFTLESAREFAEFSSAAREFNELREQKFTKVLTKSLFTQLFAEFDAFIGELLKAIYLKNDKLLKGISREISLSDLMEFDDINSVKISMLNKEIETFRRDSYIDQFSTLEKKFNIKLRKFSEWGMFVELSQRRNIFTHNGGAVSDQYLLVCEREGYKFENRPKIGEITDVTFEYFGSASRLLSKVGLMLAYTLWSKVFPHEISEIHTALNDTIFRCLQHKRWRFVAELSDFALSEPMRKNISEIDLRIRIINAAIGLKFSNLDDEAKKILNSVDWSASYRDFKLAILVIQEQYDEAIKIMKSIGKSGEIIRQPDYHTWPLFSKFREQPEFYDAYYEVYGEAFAERIETPKGAVEASAKSGKVSARKKTNSSITDITPSITSHKSAISKNKTKTTKVLKPKTSP</sequence>
<name>A0A1G9THA6_9BURK</name>
<feature type="compositionally biased region" description="Low complexity" evidence="1">
    <location>
        <begin position="447"/>
        <end position="459"/>
    </location>
</feature>
<proteinExistence type="predicted"/>
<evidence type="ECO:0000256" key="1">
    <source>
        <dbReference type="SAM" id="MobiDB-lite"/>
    </source>
</evidence>
<evidence type="ECO:0000313" key="3">
    <source>
        <dbReference type="Proteomes" id="UP000198552"/>
    </source>
</evidence>
<feature type="compositionally biased region" description="Basic residues" evidence="1">
    <location>
        <begin position="467"/>
        <end position="481"/>
    </location>
</feature>
<gene>
    <name evidence="2" type="ORF">SAMN05428957_106128</name>
</gene>
<dbReference type="Proteomes" id="UP000198552">
    <property type="component" value="Unassembled WGS sequence"/>
</dbReference>
<dbReference type="EMBL" id="FNHP01000006">
    <property type="protein sequence ID" value="SDM47023.1"/>
    <property type="molecule type" value="Genomic_DNA"/>
</dbReference>
<dbReference type="AlphaFoldDB" id="A0A1G9THA6"/>
<protein>
    <submittedName>
        <fullName evidence="2">Uncharacterized protein</fullName>
    </submittedName>
</protein>
<keyword evidence="3" id="KW-1185">Reference proteome</keyword>
<reference evidence="3" key="1">
    <citation type="submission" date="2016-10" db="EMBL/GenBank/DDBJ databases">
        <authorList>
            <person name="Varghese N."/>
            <person name="Submissions S."/>
        </authorList>
    </citation>
    <scope>NUCLEOTIDE SEQUENCE [LARGE SCALE GENOMIC DNA]</scope>
    <source>
        <strain evidence="3">EPL6</strain>
    </source>
</reference>
<evidence type="ECO:0000313" key="2">
    <source>
        <dbReference type="EMBL" id="SDM47023.1"/>
    </source>
</evidence>
<organism evidence="2 3">
    <name type="scientific">Oryzisolibacter propanilivorax</name>
    <dbReference type="NCBI Taxonomy" id="1527607"/>
    <lineage>
        <taxon>Bacteria</taxon>
        <taxon>Pseudomonadati</taxon>
        <taxon>Pseudomonadota</taxon>
        <taxon>Betaproteobacteria</taxon>
        <taxon>Burkholderiales</taxon>
        <taxon>Comamonadaceae</taxon>
        <taxon>Oryzisolibacter</taxon>
    </lineage>
</organism>